<comment type="caution">
    <text evidence="2">The sequence shown here is derived from an EMBL/GenBank/DDBJ whole genome shotgun (WGS) entry which is preliminary data.</text>
</comment>
<dbReference type="AlphaFoldDB" id="A0A926FC13"/>
<organism evidence="2 3">
    <name type="scientific">Qingrenia yutianensis</name>
    <dbReference type="NCBI Taxonomy" id="2763676"/>
    <lineage>
        <taxon>Bacteria</taxon>
        <taxon>Bacillati</taxon>
        <taxon>Bacillota</taxon>
        <taxon>Clostridia</taxon>
        <taxon>Eubacteriales</taxon>
        <taxon>Oscillospiraceae</taxon>
        <taxon>Qingrenia</taxon>
    </lineage>
</organism>
<sequence length="883" mass="98462">MNKNKFLLITSLLLGFVPLLSLGAYASGGVRAQYDNGKVYVTGNFDAAKNENISIIAAKENIENFVLLNDNEKTYKTDYIKQIKTDESGSFGVSFPFGKSGEYTVSAVNANGSASDVLKIYNEFDADRIDELSTTDYAPYLKQYNFTTENQYINNYHGGEGGQKGFAMEYSPQNTDIVYFGTDTSGVWKSTDCGKNWKNSSVGIGCFGTVAIKCDIADVKTVYAAVCPNSTGNNTKVTDQTGIYVSYDGGESWTFEQNLDFYRHHSQSLFAYHRDTLYCAGHNGKIYKRVSRGNWELVCSYDGEMIYNFYIIGDKFVLATKDNGLMTSSNFGETWQKNVADFDVPSVLSAAFDPINSENVYCVTKDYLYKSTDGGKSFLQIKKSSQIQSGLKDAFGQIFFNENGRLYVQLYGISYPLRFSDDGGITFNKMAMNTSLGFMSNKTGYGCEPVAVNPQNPNEIIASMDGEIYKSLDGGKNFFASSSGFSGLRVMDIAFNPNDDNDIIFSVMDFGAVKTDNKNVGESYPLANYIALRHNSKGASRSVARNPFDQNNILINVGQSSTGFIIKESRDNGKTFSDIPATAGFNTTKIFYNKNREGVIYAKEIVSYDGGLTWQKSDFPIYAVSPVDPDIVYGVKDNKIYKSADMGRNWEYLYPVTAGFQDISPDAVKEDRLYVGFFSGGMRIYDDGGYKVVNRSDDGYDMKYIFSVAQNPNNVLHLLAGGVDNKNFAPSEGLFESRDGGESWHIVRGIPHGRDIWKIHFHPNLARAYVTTSSGTYIYEYEKFSASDIVVSDCVEKKENNVDFAIFKVYNVSNGKKDVKVISALYSEDEKALLSADIKEYSIPPLGFLEIKNEITDSDKPMRKLLFWSGFDTLMPYTKYKLY</sequence>
<protein>
    <recommendedName>
        <fullName evidence="4">Sortilin N-terminal domain-containing protein</fullName>
    </recommendedName>
</protein>
<dbReference type="GO" id="GO:0010411">
    <property type="term" value="P:xyloglucan metabolic process"/>
    <property type="evidence" value="ECO:0007669"/>
    <property type="project" value="TreeGrafter"/>
</dbReference>
<dbReference type="PANTHER" id="PTHR43739:SF5">
    <property type="entry name" value="EXO-ALPHA-SIALIDASE"/>
    <property type="match status" value="1"/>
</dbReference>
<evidence type="ECO:0000256" key="1">
    <source>
        <dbReference type="SAM" id="SignalP"/>
    </source>
</evidence>
<reference evidence="2" key="1">
    <citation type="submission" date="2020-08" db="EMBL/GenBank/DDBJ databases">
        <title>Genome public.</title>
        <authorList>
            <person name="Liu C."/>
            <person name="Sun Q."/>
        </authorList>
    </citation>
    <scope>NUCLEOTIDE SEQUENCE</scope>
    <source>
        <strain evidence="2">NSJ-50</strain>
    </source>
</reference>
<feature type="chain" id="PRO_5037757193" description="Sortilin N-terminal domain-containing protein" evidence="1">
    <location>
        <begin position="27"/>
        <end position="883"/>
    </location>
</feature>
<keyword evidence="3" id="KW-1185">Reference proteome</keyword>
<dbReference type="InterPro" id="IPR052025">
    <property type="entry name" value="Xyloglucanase_GH74"/>
</dbReference>
<dbReference type="Proteomes" id="UP000647416">
    <property type="component" value="Unassembled WGS sequence"/>
</dbReference>
<keyword evidence="1" id="KW-0732">Signal</keyword>
<dbReference type="EMBL" id="JACRTE010000015">
    <property type="protein sequence ID" value="MBC8597141.1"/>
    <property type="molecule type" value="Genomic_DNA"/>
</dbReference>
<proteinExistence type="predicted"/>
<evidence type="ECO:0008006" key="4">
    <source>
        <dbReference type="Google" id="ProtNLM"/>
    </source>
</evidence>
<evidence type="ECO:0000313" key="2">
    <source>
        <dbReference type="EMBL" id="MBC8597141.1"/>
    </source>
</evidence>
<accession>A0A926FC13</accession>
<dbReference type="PANTHER" id="PTHR43739">
    <property type="entry name" value="XYLOGLUCANASE (EUROFUNG)"/>
    <property type="match status" value="1"/>
</dbReference>
<name>A0A926FC13_9FIRM</name>
<dbReference type="InterPro" id="IPR015943">
    <property type="entry name" value="WD40/YVTN_repeat-like_dom_sf"/>
</dbReference>
<dbReference type="SUPFAM" id="SSF110296">
    <property type="entry name" value="Oligoxyloglucan reducing end-specific cellobiohydrolase"/>
    <property type="match status" value="3"/>
</dbReference>
<feature type="signal peptide" evidence="1">
    <location>
        <begin position="1"/>
        <end position="26"/>
    </location>
</feature>
<dbReference type="RefSeq" id="WP_262432463.1">
    <property type="nucleotide sequence ID" value="NZ_JACRTE010000015.1"/>
</dbReference>
<gene>
    <name evidence="2" type="ORF">H8706_09710</name>
</gene>
<evidence type="ECO:0000313" key="3">
    <source>
        <dbReference type="Proteomes" id="UP000647416"/>
    </source>
</evidence>
<dbReference type="Gene3D" id="2.130.10.10">
    <property type="entry name" value="YVTN repeat-like/Quinoprotein amine dehydrogenase"/>
    <property type="match status" value="4"/>
</dbReference>